<dbReference type="Gene3D" id="3.40.50.150">
    <property type="entry name" value="Vaccinia Virus protein VP39"/>
    <property type="match status" value="1"/>
</dbReference>
<dbReference type="EMBL" id="JAGTXO010000015">
    <property type="protein sequence ID" value="KAG8463529.1"/>
    <property type="molecule type" value="Genomic_DNA"/>
</dbReference>
<feature type="compositionally biased region" description="Pro residues" evidence="5">
    <location>
        <begin position="457"/>
        <end position="466"/>
    </location>
</feature>
<dbReference type="SUPFAM" id="SSF53335">
    <property type="entry name" value="S-adenosyl-L-methionine-dependent methyltransferases"/>
    <property type="match status" value="1"/>
</dbReference>
<dbReference type="PANTHER" id="PTHR10509:SF14">
    <property type="entry name" value="CAFFEOYL-COA O-METHYLTRANSFERASE 3-RELATED"/>
    <property type="match status" value="1"/>
</dbReference>
<dbReference type="GO" id="GO:0032259">
    <property type="term" value="P:methylation"/>
    <property type="evidence" value="ECO:0007669"/>
    <property type="project" value="UniProtKB-KW"/>
</dbReference>
<keyword evidence="2" id="KW-0808">Transferase</keyword>
<keyword evidence="3" id="KW-0949">S-adenosyl-L-methionine</keyword>
<evidence type="ECO:0000256" key="5">
    <source>
        <dbReference type="SAM" id="MobiDB-lite"/>
    </source>
</evidence>
<evidence type="ECO:0000256" key="6">
    <source>
        <dbReference type="SAM" id="SignalP"/>
    </source>
</evidence>
<evidence type="ECO:0008006" key="9">
    <source>
        <dbReference type="Google" id="ProtNLM"/>
    </source>
</evidence>
<organism evidence="7 8">
    <name type="scientific">Diacronema lutheri</name>
    <name type="common">Unicellular marine alga</name>
    <name type="synonym">Monochrysis lutheri</name>
    <dbReference type="NCBI Taxonomy" id="2081491"/>
    <lineage>
        <taxon>Eukaryota</taxon>
        <taxon>Haptista</taxon>
        <taxon>Haptophyta</taxon>
        <taxon>Pavlovophyceae</taxon>
        <taxon>Pavlovales</taxon>
        <taxon>Pavlovaceae</taxon>
        <taxon>Diacronema</taxon>
    </lineage>
</organism>
<gene>
    <name evidence="7" type="ORF">KFE25_003802</name>
</gene>
<feature type="signal peptide" evidence="6">
    <location>
        <begin position="1"/>
        <end position="20"/>
    </location>
</feature>
<feature type="compositionally biased region" description="Low complexity" evidence="5">
    <location>
        <begin position="414"/>
        <end position="429"/>
    </location>
</feature>
<dbReference type="AlphaFoldDB" id="A0A8J5XFB6"/>
<dbReference type="OMA" id="CEVEWVA"/>
<accession>A0A8J5XFB6</accession>
<proteinExistence type="inferred from homology"/>
<dbReference type="Pfam" id="PF01596">
    <property type="entry name" value="Methyltransf_3"/>
    <property type="match status" value="1"/>
</dbReference>
<comment type="similarity">
    <text evidence="4">Belongs to the class I-like SAM-binding methyltransferase superfamily. Cation-dependent O-methyltransferase family.</text>
</comment>
<feature type="chain" id="PRO_5035203572" description="Caffeoyl-CoA O-methyltransferase" evidence="6">
    <location>
        <begin position="21"/>
        <end position="466"/>
    </location>
</feature>
<evidence type="ECO:0000313" key="8">
    <source>
        <dbReference type="Proteomes" id="UP000751190"/>
    </source>
</evidence>
<dbReference type="InterPro" id="IPR002935">
    <property type="entry name" value="SAM_O-MeTrfase"/>
</dbReference>
<feature type="region of interest" description="Disordered" evidence="5">
    <location>
        <begin position="374"/>
        <end position="466"/>
    </location>
</feature>
<dbReference type="OrthoDB" id="10251242at2759"/>
<keyword evidence="8" id="KW-1185">Reference proteome</keyword>
<evidence type="ECO:0000256" key="1">
    <source>
        <dbReference type="ARBA" id="ARBA00022603"/>
    </source>
</evidence>
<feature type="compositionally biased region" description="Pro residues" evidence="5">
    <location>
        <begin position="382"/>
        <end position="392"/>
    </location>
</feature>
<dbReference type="Proteomes" id="UP000751190">
    <property type="component" value="Unassembled WGS sequence"/>
</dbReference>
<dbReference type="InterPro" id="IPR029063">
    <property type="entry name" value="SAM-dependent_MTases_sf"/>
</dbReference>
<dbReference type="PROSITE" id="PS51682">
    <property type="entry name" value="SAM_OMT_I"/>
    <property type="match status" value="1"/>
</dbReference>
<reference evidence="7" key="1">
    <citation type="submission" date="2021-05" db="EMBL/GenBank/DDBJ databases">
        <title>The genome of the haptophyte Pavlova lutheri (Diacronema luteri, Pavlovales) - a model for lipid biosynthesis in eukaryotic algae.</title>
        <authorList>
            <person name="Hulatt C.J."/>
            <person name="Posewitz M.C."/>
        </authorList>
    </citation>
    <scope>NUCLEOTIDE SEQUENCE</scope>
    <source>
        <strain evidence="7">NIVA-4/92</strain>
    </source>
</reference>
<feature type="compositionally biased region" description="Gly residues" evidence="5">
    <location>
        <begin position="394"/>
        <end position="408"/>
    </location>
</feature>
<keyword evidence="1" id="KW-0489">Methyltransferase</keyword>
<evidence type="ECO:0000313" key="7">
    <source>
        <dbReference type="EMBL" id="KAG8463529.1"/>
    </source>
</evidence>
<dbReference type="InterPro" id="IPR050362">
    <property type="entry name" value="Cation-dep_OMT"/>
</dbReference>
<comment type="caution">
    <text evidence="7">The sequence shown here is derived from an EMBL/GenBank/DDBJ whole genome shotgun (WGS) entry which is preliminary data.</text>
</comment>
<name>A0A8J5XFB6_DIALT</name>
<dbReference type="GO" id="GO:0008171">
    <property type="term" value="F:O-methyltransferase activity"/>
    <property type="evidence" value="ECO:0007669"/>
    <property type="project" value="InterPro"/>
</dbReference>
<dbReference type="PANTHER" id="PTHR10509">
    <property type="entry name" value="O-METHYLTRANSFERASE-RELATED"/>
    <property type="match status" value="1"/>
</dbReference>
<keyword evidence="6" id="KW-0732">Signal</keyword>
<evidence type="ECO:0000256" key="2">
    <source>
        <dbReference type="ARBA" id="ARBA00022679"/>
    </source>
</evidence>
<dbReference type="GO" id="GO:0008757">
    <property type="term" value="F:S-adenosylmethionine-dependent methyltransferase activity"/>
    <property type="evidence" value="ECO:0007669"/>
    <property type="project" value="TreeGrafter"/>
</dbReference>
<protein>
    <recommendedName>
        <fullName evidence="9">Caffeoyl-CoA O-methyltransferase</fullName>
    </recommendedName>
</protein>
<sequence>MARGVALVLGALALLGAARALRLPAARALRGTRAPPATARRRLAHAAPRGAFSASALAEPAAEQAAAAAGGAGRDEEAVFMAKTAADEEVEKRRLAELKATNMTAFVYELQKYVDQINATGPPPLAPDNELRDVVLRSSTPPSRLIDDIYNYTFRSVPYEDAMYICAPEQATLLHLLARVMRARECLDVGSFTGYSAGAVMQALPASGRLTAIEIRGEYAAIASRFLSQLPARLETRVGDALAELRALEAEGRLFDFITIDADKQQQQQYYEMCLRLLRPRGLLVMFGMMLYPTEEDKEAIDGLISLVANDTRVTTTMLPVGCGVQICTKKGERALTGPLVPPADLPPAELRAYMLEAELAAIDVALADAERARETGGRYVPRPPPGAPEPPHAGGGGGGSGGDGDGGATPHSADVGAAAHADGAGDAARVQAGTRDGAHAELAARPMPVGVSTLYRPPPGASAAE</sequence>
<evidence type="ECO:0000256" key="4">
    <source>
        <dbReference type="ARBA" id="ARBA00023453"/>
    </source>
</evidence>
<evidence type="ECO:0000256" key="3">
    <source>
        <dbReference type="ARBA" id="ARBA00022691"/>
    </source>
</evidence>